<reference evidence="2" key="1">
    <citation type="submission" date="2021-01" db="EMBL/GenBank/DDBJ databases">
        <title>Whole genome shotgun sequence of Dactylosporangium siamense NBRC 106093.</title>
        <authorList>
            <person name="Komaki H."/>
            <person name="Tamura T."/>
        </authorList>
    </citation>
    <scope>NUCLEOTIDE SEQUENCE</scope>
    <source>
        <strain evidence="2">NBRC 106093</strain>
    </source>
</reference>
<sequence>MWKQGLTRLFPETPAALDGLDPWAVLLWSAGRRDLPGHPRPERWRWRGAPPGEDGDVAS</sequence>
<feature type="region of interest" description="Disordered" evidence="1">
    <location>
        <begin position="33"/>
        <end position="59"/>
    </location>
</feature>
<keyword evidence="3" id="KW-1185">Reference proteome</keyword>
<gene>
    <name evidence="2" type="ORF">Dsi01nite_019900</name>
</gene>
<name>A0A919PHB9_9ACTN</name>
<feature type="compositionally biased region" description="Basic and acidic residues" evidence="1">
    <location>
        <begin position="33"/>
        <end position="45"/>
    </location>
</feature>
<dbReference type="AlphaFoldDB" id="A0A919PHB9"/>
<accession>A0A919PHB9</accession>
<proteinExistence type="predicted"/>
<dbReference type="Proteomes" id="UP000660611">
    <property type="component" value="Unassembled WGS sequence"/>
</dbReference>
<dbReference type="EMBL" id="BONQ01000029">
    <property type="protein sequence ID" value="GIG43949.1"/>
    <property type="molecule type" value="Genomic_DNA"/>
</dbReference>
<evidence type="ECO:0000313" key="3">
    <source>
        <dbReference type="Proteomes" id="UP000660611"/>
    </source>
</evidence>
<organism evidence="2 3">
    <name type="scientific">Dactylosporangium siamense</name>
    <dbReference type="NCBI Taxonomy" id="685454"/>
    <lineage>
        <taxon>Bacteria</taxon>
        <taxon>Bacillati</taxon>
        <taxon>Actinomycetota</taxon>
        <taxon>Actinomycetes</taxon>
        <taxon>Micromonosporales</taxon>
        <taxon>Micromonosporaceae</taxon>
        <taxon>Dactylosporangium</taxon>
    </lineage>
</organism>
<evidence type="ECO:0000313" key="2">
    <source>
        <dbReference type="EMBL" id="GIG43949.1"/>
    </source>
</evidence>
<comment type="caution">
    <text evidence="2">The sequence shown here is derived from an EMBL/GenBank/DDBJ whole genome shotgun (WGS) entry which is preliminary data.</text>
</comment>
<protein>
    <submittedName>
        <fullName evidence="2">Uncharacterized protein</fullName>
    </submittedName>
</protein>
<evidence type="ECO:0000256" key="1">
    <source>
        <dbReference type="SAM" id="MobiDB-lite"/>
    </source>
</evidence>